<comment type="caution">
    <text evidence="1">The sequence shown here is derived from an EMBL/GenBank/DDBJ whole genome shotgun (WGS) entry which is preliminary data.</text>
</comment>
<evidence type="ECO:0000313" key="2">
    <source>
        <dbReference type="Proteomes" id="UP001157440"/>
    </source>
</evidence>
<reference evidence="2" key="1">
    <citation type="journal article" date="2019" name="Int. J. Syst. Evol. Microbiol.">
        <title>The Global Catalogue of Microorganisms (GCM) 10K type strain sequencing project: providing services to taxonomists for standard genome sequencing and annotation.</title>
        <authorList>
            <consortium name="The Broad Institute Genomics Platform"/>
            <consortium name="The Broad Institute Genome Sequencing Center for Infectious Disease"/>
            <person name="Wu L."/>
            <person name="Ma J."/>
        </authorList>
    </citation>
    <scope>NUCLEOTIDE SEQUENCE [LARGE SCALE GENOMIC DNA]</scope>
    <source>
        <strain evidence="2">NBRC 103632</strain>
    </source>
</reference>
<keyword evidence="2" id="KW-1185">Reference proteome</keyword>
<sequence length="137" mass="14383">MLPPLPVVLACESCPSLRAATLFYPSEKRSLPVGPGWQVTTPGALGETMIVVLVWLSITACAKAGVGRAVTMAVASSVMPICCRVNCGRTLLKRGTISLAHNRCRANPGVPAMGARTRYATLIVFAVLVVLPANPKL</sequence>
<dbReference type="AlphaFoldDB" id="A0AA37TAR2"/>
<accession>A0AA37TAR2</accession>
<organism evidence="1 2">
    <name type="scientific">Methylobacterium tardum</name>
    <dbReference type="NCBI Taxonomy" id="374432"/>
    <lineage>
        <taxon>Bacteria</taxon>
        <taxon>Pseudomonadati</taxon>
        <taxon>Pseudomonadota</taxon>
        <taxon>Alphaproteobacteria</taxon>
        <taxon>Hyphomicrobiales</taxon>
        <taxon>Methylobacteriaceae</taxon>
        <taxon>Methylobacterium</taxon>
    </lineage>
</organism>
<evidence type="ECO:0000313" key="1">
    <source>
        <dbReference type="EMBL" id="GLS69951.1"/>
    </source>
</evidence>
<dbReference type="Proteomes" id="UP001157440">
    <property type="component" value="Unassembled WGS sequence"/>
</dbReference>
<dbReference type="EMBL" id="BSPL01000013">
    <property type="protein sequence ID" value="GLS69951.1"/>
    <property type="molecule type" value="Genomic_DNA"/>
</dbReference>
<proteinExistence type="predicted"/>
<protein>
    <submittedName>
        <fullName evidence="1">Uncharacterized protein</fullName>
    </submittedName>
</protein>
<name>A0AA37TAR2_9HYPH</name>
<gene>
    <name evidence="1" type="ORF">GCM10007890_19640</name>
</gene>